<sequence length="231" mass="26353">MMFLLRTDVECGEAIDNERERSILLKFPRRRTREKEKLIFPTLKINSLEFFLGSEVDHKLSNLSESRKDIFQRNSSTTERRALIGFITELLSTITGAVSVLTRIVQYTSMYRDCYKLYNIVMPLTPHAGPLNTMYCATSRSVPLARAVLITSFLSEFALVSEVVAPQHYRLLNIEATPAMSLIKPGKRPPRELQGLYTFRTHSSPFLPSPSRRNSQHDEVTFQPARTALAV</sequence>
<protein>
    <submittedName>
        <fullName evidence="1">Uncharacterized protein</fullName>
    </submittedName>
</protein>
<keyword evidence="2" id="KW-1185">Reference proteome</keyword>
<dbReference type="InParanoid" id="F4WVB8"/>
<accession>F4WVB8</accession>
<organism evidence="2">
    <name type="scientific">Acromyrmex echinatior</name>
    <name type="common">Panamanian leafcutter ant</name>
    <name type="synonym">Acromyrmex octospinosus echinatior</name>
    <dbReference type="NCBI Taxonomy" id="103372"/>
    <lineage>
        <taxon>Eukaryota</taxon>
        <taxon>Metazoa</taxon>
        <taxon>Ecdysozoa</taxon>
        <taxon>Arthropoda</taxon>
        <taxon>Hexapoda</taxon>
        <taxon>Insecta</taxon>
        <taxon>Pterygota</taxon>
        <taxon>Neoptera</taxon>
        <taxon>Endopterygota</taxon>
        <taxon>Hymenoptera</taxon>
        <taxon>Apocrita</taxon>
        <taxon>Aculeata</taxon>
        <taxon>Formicoidea</taxon>
        <taxon>Formicidae</taxon>
        <taxon>Myrmicinae</taxon>
        <taxon>Acromyrmex</taxon>
    </lineage>
</organism>
<evidence type="ECO:0000313" key="2">
    <source>
        <dbReference type="Proteomes" id="UP000007755"/>
    </source>
</evidence>
<name>F4WVB8_ACREC</name>
<dbReference type="Proteomes" id="UP000007755">
    <property type="component" value="Unassembled WGS sequence"/>
</dbReference>
<evidence type="ECO:0000313" key="1">
    <source>
        <dbReference type="EMBL" id="EGI61884.1"/>
    </source>
</evidence>
<dbReference type="AlphaFoldDB" id="F4WVB8"/>
<gene>
    <name evidence="1" type="ORF">G5I_09785</name>
</gene>
<reference evidence="1" key="1">
    <citation type="submission" date="2011-02" db="EMBL/GenBank/DDBJ databases">
        <title>The genome of the leaf-cutting ant Acromyrmex echinatior suggests key adaptations to social evolution and fungus farming.</title>
        <authorList>
            <person name="Nygaard S."/>
            <person name="Zhang G."/>
        </authorList>
    </citation>
    <scope>NUCLEOTIDE SEQUENCE</scope>
</reference>
<proteinExistence type="predicted"/>
<dbReference type="EMBL" id="GL888384">
    <property type="protein sequence ID" value="EGI61884.1"/>
    <property type="molecule type" value="Genomic_DNA"/>
</dbReference>